<evidence type="ECO:0000256" key="6">
    <source>
        <dbReference type="ARBA" id="ARBA00023136"/>
    </source>
</evidence>
<keyword evidence="7" id="KW-0564">Palmitate</keyword>
<dbReference type="Pfam" id="PF02107">
    <property type="entry name" value="FlgH"/>
    <property type="match status" value="1"/>
</dbReference>
<gene>
    <name evidence="11" type="primary">flgH</name>
    <name evidence="14" type="ORF">CK501_07875</name>
</gene>
<feature type="chain" id="PRO_5012584384" description="Flagellar L-ring protein" evidence="13">
    <location>
        <begin position="26"/>
        <end position="228"/>
    </location>
</feature>
<dbReference type="PANTHER" id="PTHR34933">
    <property type="entry name" value="FLAGELLAR L-RING PROTEIN"/>
    <property type="match status" value="1"/>
</dbReference>
<comment type="subcellular location">
    <subcellularLocation>
        <location evidence="11">Cell outer membrane</location>
        <topology evidence="11">Lipid-anchor</topology>
    </subcellularLocation>
    <subcellularLocation>
        <location evidence="11">Bacterial flagellum basal body</location>
    </subcellularLocation>
    <subcellularLocation>
        <location evidence="2">Membrane</location>
        <topology evidence="2">Lipid-anchor</topology>
    </subcellularLocation>
</comment>
<keyword evidence="14" id="KW-0282">Flagellum</keyword>
<dbReference type="HAMAP" id="MF_00415">
    <property type="entry name" value="FlgH"/>
    <property type="match status" value="1"/>
</dbReference>
<accession>A0A2A2F6B8</accession>
<keyword evidence="9 11" id="KW-0998">Cell outer membrane</keyword>
<comment type="subunit">
    <text evidence="4 11">The basal body constitutes a major portion of the flagellar organelle and consists of four rings (L,P,S, and M) mounted on a central rod.</text>
</comment>
<dbReference type="GO" id="GO:0009279">
    <property type="term" value="C:cell outer membrane"/>
    <property type="evidence" value="ECO:0007669"/>
    <property type="project" value="UniProtKB-SubCell"/>
</dbReference>
<evidence type="ECO:0000313" key="15">
    <source>
        <dbReference type="Proteomes" id="UP000218896"/>
    </source>
</evidence>
<comment type="caution">
    <text evidence="14">The sequence shown here is derived from an EMBL/GenBank/DDBJ whole genome shotgun (WGS) entry which is preliminary data.</text>
</comment>
<evidence type="ECO:0000256" key="4">
    <source>
        <dbReference type="ARBA" id="ARBA00011439"/>
    </source>
</evidence>
<keyword evidence="6 11" id="KW-0472">Membrane</keyword>
<keyword evidence="8 11" id="KW-0975">Bacterial flagellum</keyword>
<keyword evidence="14" id="KW-0966">Cell projection</keyword>
<keyword evidence="5 11" id="KW-0732">Signal</keyword>
<dbReference type="PANTHER" id="PTHR34933:SF1">
    <property type="entry name" value="FLAGELLAR L-RING PROTEIN"/>
    <property type="match status" value="1"/>
</dbReference>
<comment type="function">
    <text evidence="1 11">Assembles around the rod to form the L-ring and probably protects the motor/basal body from shearing forces during rotation.</text>
</comment>
<keyword evidence="14" id="KW-0969">Cilium</keyword>
<sequence>MTKPSILLKRAALLILMVTLAGCQAMTRERAKPGDPAFAPVEPEAMMADQPVNGSIYQNSRRHNLFSDSKALNVGDVVTVELQESTAASKTSNTSITKDSETDLEAPSVLGQDGLDVGTDVSQDRQFDGEAEADQSNQISGSITVTVVEVMPNGVLRVRGEKWLELTQGKEYVRVSGLIRQQDIGSDNRVNSRRIADARISYGGTGDFDQANRMGWLTRFFNSEWWPL</sequence>
<evidence type="ECO:0000313" key="14">
    <source>
        <dbReference type="EMBL" id="PAU80360.1"/>
    </source>
</evidence>
<organism evidence="14 15">
    <name type="scientific">Halovibrio salipaludis</name>
    <dbReference type="NCBI Taxonomy" id="2032626"/>
    <lineage>
        <taxon>Bacteria</taxon>
        <taxon>Pseudomonadati</taxon>
        <taxon>Pseudomonadota</taxon>
        <taxon>Gammaproteobacteria</taxon>
        <taxon>Oceanospirillales</taxon>
        <taxon>Halomonadaceae</taxon>
        <taxon>Halovibrio</taxon>
    </lineage>
</organism>
<dbReference type="PRINTS" id="PR01008">
    <property type="entry name" value="FLGLRINGFLGH"/>
</dbReference>
<evidence type="ECO:0000256" key="1">
    <source>
        <dbReference type="ARBA" id="ARBA00002591"/>
    </source>
</evidence>
<protein>
    <recommendedName>
        <fullName evidence="11">Flagellar L-ring protein</fullName>
    </recommendedName>
    <alternativeName>
        <fullName evidence="11">Basal body L-ring protein</fullName>
    </alternativeName>
</protein>
<dbReference type="GO" id="GO:0071973">
    <property type="term" value="P:bacterial-type flagellum-dependent cell motility"/>
    <property type="evidence" value="ECO:0007669"/>
    <property type="project" value="InterPro"/>
</dbReference>
<evidence type="ECO:0000256" key="2">
    <source>
        <dbReference type="ARBA" id="ARBA00004635"/>
    </source>
</evidence>
<keyword evidence="10 11" id="KW-0449">Lipoprotein</keyword>
<feature type="region of interest" description="Disordered" evidence="12">
    <location>
        <begin position="85"/>
        <end position="121"/>
    </location>
</feature>
<evidence type="ECO:0000256" key="12">
    <source>
        <dbReference type="SAM" id="MobiDB-lite"/>
    </source>
</evidence>
<evidence type="ECO:0000256" key="11">
    <source>
        <dbReference type="HAMAP-Rule" id="MF_00415"/>
    </source>
</evidence>
<feature type="signal peptide" evidence="13">
    <location>
        <begin position="1"/>
        <end position="25"/>
    </location>
</feature>
<dbReference type="EMBL" id="NSKD01000003">
    <property type="protein sequence ID" value="PAU80360.1"/>
    <property type="molecule type" value="Genomic_DNA"/>
</dbReference>
<feature type="compositionally biased region" description="Polar residues" evidence="12">
    <location>
        <begin position="85"/>
        <end position="97"/>
    </location>
</feature>
<evidence type="ECO:0000256" key="5">
    <source>
        <dbReference type="ARBA" id="ARBA00022729"/>
    </source>
</evidence>
<proteinExistence type="inferred from homology"/>
<dbReference type="GO" id="GO:0009427">
    <property type="term" value="C:bacterial-type flagellum basal body, distal rod, L ring"/>
    <property type="evidence" value="ECO:0007669"/>
    <property type="project" value="InterPro"/>
</dbReference>
<dbReference type="PROSITE" id="PS51257">
    <property type="entry name" value="PROKAR_LIPOPROTEIN"/>
    <property type="match status" value="1"/>
</dbReference>
<evidence type="ECO:0000256" key="10">
    <source>
        <dbReference type="ARBA" id="ARBA00023288"/>
    </source>
</evidence>
<dbReference type="GO" id="GO:0003774">
    <property type="term" value="F:cytoskeletal motor activity"/>
    <property type="evidence" value="ECO:0007669"/>
    <property type="project" value="InterPro"/>
</dbReference>
<evidence type="ECO:0000256" key="13">
    <source>
        <dbReference type="SAM" id="SignalP"/>
    </source>
</evidence>
<dbReference type="NCBIfam" id="NF001304">
    <property type="entry name" value="PRK00249.1-4"/>
    <property type="match status" value="1"/>
</dbReference>
<evidence type="ECO:0000256" key="3">
    <source>
        <dbReference type="ARBA" id="ARBA00006929"/>
    </source>
</evidence>
<dbReference type="RefSeq" id="WP_095617203.1">
    <property type="nucleotide sequence ID" value="NZ_NSKD01000003.1"/>
</dbReference>
<evidence type="ECO:0000256" key="7">
    <source>
        <dbReference type="ARBA" id="ARBA00023139"/>
    </source>
</evidence>
<dbReference type="InterPro" id="IPR000527">
    <property type="entry name" value="Flag_Lring"/>
</dbReference>
<comment type="similarity">
    <text evidence="3 11">Belongs to the FlgH family.</text>
</comment>
<reference evidence="14 15" key="1">
    <citation type="submission" date="2017-08" db="EMBL/GenBank/DDBJ databases">
        <title>Halovibrio sewagensis sp. nov., isolated from wastewater of high salinity.</title>
        <authorList>
            <person name="Dong X."/>
            <person name="Zhang G."/>
        </authorList>
    </citation>
    <scope>NUCLEOTIDE SEQUENCE [LARGE SCALE GENOMIC DNA]</scope>
    <source>
        <strain evidence="14 15">YL5-2</strain>
    </source>
</reference>
<evidence type="ECO:0000256" key="9">
    <source>
        <dbReference type="ARBA" id="ARBA00023237"/>
    </source>
</evidence>
<name>A0A2A2F6B8_9GAMM</name>
<dbReference type="Proteomes" id="UP000218896">
    <property type="component" value="Unassembled WGS sequence"/>
</dbReference>
<evidence type="ECO:0000256" key="8">
    <source>
        <dbReference type="ARBA" id="ARBA00023143"/>
    </source>
</evidence>
<keyword evidence="15" id="KW-1185">Reference proteome</keyword>
<dbReference type="OrthoDB" id="9789463at2"/>
<dbReference type="AlphaFoldDB" id="A0A2A2F6B8"/>